<dbReference type="PANTHER" id="PTHR48081:SF8">
    <property type="entry name" value="ALPHA_BETA HYDROLASE FOLD-3 DOMAIN-CONTAINING PROTEIN-RELATED"/>
    <property type="match status" value="1"/>
</dbReference>
<dbReference type="Gene3D" id="3.40.50.1820">
    <property type="entry name" value="alpha/beta hydrolase"/>
    <property type="match status" value="1"/>
</dbReference>
<dbReference type="InterPro" id="IPR013094">
    <property type="entry name" value="AB_hydrolase_3"/>
</dbReference>
<dbReference type="KEGG" id="mbah:HYN46_02885"/>
<dbReference type="AlphaFoldDB" id="A0A345P3Q5"/>
<dbReference type="PROSITE" id="PS01173">
    <property type="entry name" value="LIPASE_GDXG_HIS"/>
    <property type="match status" value="1"/>
</dbReference>
<sequence>MLSVQARLARHFLDLKFKKSKTRDHHPLTSRKSLAQGMKHMPVPKGIKVIQTHIGQVPVEIIRDWSTTKSSRAMMYIHGGGYLSGSPETHRAFTARLAIELQCEVWVPDYRLAPEHPFPAGLHDVAEVWEAFIKKQNDKTIILGGESAGGGLSLALCYLARERGLRLPDQLYLLSPWLDIRMAGESYKRNDGRDILVSSYYAEHGFARHYAGTHARTDPLMSPLLGDPTDLPPTYVQVSDTEIFEDDSRSFVETARKAGVNVTFEVGRGLWHAWPLFAPFIPESNQAIKRFGKWVKHF</sequence>
<proteinExistence type="inferred from homology"/>
<name>A0A345P3Q5_9GAMM</name>
<protein>
    <submittedName>
        <fullName evidence="4">Alpha/beta hydrolase</fullName>
    </submittedName>
</protein>
<evidence type="ECO:0000313" key="4">
    <source>
        <dbReference type="EMBL" id="AXI01914.1"/>
    </source>
</evidence>
<dbReference type="InterPro" id="IPR002168">
    <property type="entry name" value="Lipase_GDXG_HIS_AS"/>
</dbReference>
<keyword evidence="5" id="KW-1185">Reference proteome</keyword>
<dbReference type="GO" id="GO:0016787">
    <property type="term" value="F:hydrolase activity"/>
    <property type="evidence" value="ECO:0007669"/>
    <property type="project" value="UniProtKB-KW"/>
</dbReference>
<keyword evidence="2 4" id="KW-0378">Hydrolase</keyword>
<organism evidence="4 5">
    <name type="scientific">Aquirhabdus parva</name>
    <dbReference type="NCBI Taxonomy" id="2283318"/>
    <lineage>
        <taxon>Bacteria</taxon>
        <taxon>Pseudomonadati</taxon>
        <taxon>Pseudomonadota</taxon>
        <taxon>Gammaproteobacteria</taxon>
        <taxon>Moraxellales</taxon>
        <taxon>Moraxellaceae</taxon>
        <taxon>Aquirhabdus</taxon>
    </lineage>
</organism>
<evidence type="ECO:0000259" key="3">
    <source>
        <dbReference type="Pfam" id="PF07859"/>
    </source>
</evidence>
<evidence type="ECO:0000256" key="1">
    <source>
        <dbReference type="ARBA" id="ARBA00010515"/>
    </source>
</evidence>
<dbReference type="PANTHER" id="PTHR48081">
    <property type="entry name" value="AB HYDROLASE SUPERFAMILY PROTEIN C4A8.06C"/>
    <property type="match status" value="1"/>
</dbReference>
<dbReference type="RefSeq" id="WP_114898024.1">
    <property type="nucleotide sequence ID" value="NZ_CP031222.1"/>
</dbReference>
<dbReference type="EMBL" id="CP031222">
    <property type="protein sequence ID" value="AXI01914.1"/>
    <property type="molecule type" value="Genomic_DNA"/>
</dbReference>
<evidence type="ECO:0000256" key="2">
    <source>
        <dbReference type="ARBA" id="ARBA00022801"/>
    </source>
</evidence>
<evidence type="ECO:0000313" key="5">
    <source>
        <dbReference type="Proteomes" id="UP000253940"/>
    </source>
</evidence>
<dbReference type="Proteomes" id="UP000253940">
    <property type="component" value="Chromosome"/>
</dbReference>
<reference evidence="4 5" key="1">
    <citation type="submission" date="2018-07" db="EMBL/GenBank/DDBJ databases">
        <title>Genome sequencing of Moraxellaceae gen. HYN0046.</title>
        <authorList>
            <person name="Kim M."/>
            <person name="Yi H."/>
        </authorList>
    </citation>
    <scope>NUCLEOTIDE SEQUENCE [LARGE SCALE GENOMIC DNA]</scope>
    <source>
        <strain evidence="4 5">HYN0046</strain>
    </source>
</reference>
<gene>
    <name evidence="4" type="ORF">HYN46_02885</name>
</gene>
<accession>A0A345P3Q5</accession>
<feature type="domain" description="Alpha/beta hydrolase fold-3" evidence="3">
    <location>
        <begin position="74"/>
        <end position="274"/>
    </location>
</feature>
<dbReference type="InterPro" id="IPR029058">
    <property type="entry name" value="AB_hydrolase_fold"/>
</dbReference>
<dbReference type="InterPro" id="IPR050300">
    <property type="entry name" value="GDXG_lipolytic_enzyme"/>
</dbReference>
<comment type="similarity">
    <text evidence="1">Belongs to the 'GDXG' lipolytic enzyme family.</text>
</comment>
<dbReference type="SUPFAM" id="SSF53474">
    <property type="entry name" value="alpha/beta-Hydrolases"/>
    <property type="match status" value="1"/>
</dbReference>
<dbReference type="Pfam" id="PF07859">
    <property type="entry name" value="Abhydrolase_3"/>
    <property type="match status" value="1"/>
</dbReference>
<dbReference type="OrthoDB" id="9806180at2"/>